<keyword evidence="5" id="KW-1185">Reference proteome</keyword>
<dbReference type="PROSITE" id="PS01081">
    <property type="entry name" value="HTH_TETR_1"/>
    <property type="match status" value="1"/>
</dbReference>
<name>A0A1E5BYR7_9GAMM</name>
<proteinExistence type="predicted"/>
<gene>
    <name evidence="4" type="ORF">A1OK_15410</name>
</gene>
<sequence>MDKKKQIIESAIELFGTIGYEKTSVSTICEHSEVSKGLVFHHFKNKEGLLKEVFMRMAEIVNEVSDGSLANSEVLSPKEKLVNYLDAIFTSMASPEHKLYYRLDFQILCQPATRDLLKDLFEDRYQLMMDSFVEILVKIPASEPQVDSHSIIAEIDGIALNYLFAKDDYPLMEIKDRFIQKQLLLFGL</sequence>
<accession>A0A1E5BYR7</accession>
<evidence type="ECO:0000259" key="3">
    <source>
        <dbReference type="PROSITE" id="PS50977"/>
    </source>
</evidence>
<dbReference type="GO" id="GO:0003677">
    <property type="term" value="F:DNA binding"/>
    <property type="evidence" value="ECO:0007669"/>
    <property type="project" value="UniProtKB-UniRule"/>
</dbReference>
<reference evidence="4 5" key="1">
    <citation type="journal article" date="2012" name="Science">
        <title>Ecological populations of bacteria act as socially cohesive units of antibiotic production and resistance.</title>
        <authorList>
            <person name="Cordero O.X."/>
            <person name="Wildschutte H."/>
            <person name="Kirkup B."/>
            <person name="Proehl S."/>
            <person name="Ngo L."/>
            <person name="Hussain F."/>
            <person name="Le Roux F."/>
            <person name="Mincer T."/>
            <person name="Polz M.F."/>
        </authorList>
    </citation>
    <scope>NUCLEOTIDE SEQUENCE [LARGE SCALE GENOMIC DNA]</scope>
    <source>
        <strain evidence="4 5">FF-454</strain>
    </source>
</reference>
<dbReference type="InterPro" id="IPR023772">
    <property type="entry name" value="DNA-bd_HTH_TetR-type_CS"/>
</dbReference>
<dbReference type="AlphaFoldDB" id="A0A1E5BYR7"/>
<dbReference type="PRINTS" id="PR00455">
    <property type="entry name" value="HTHTETR"/>
</dbReference>
<dbReference type="PANTHER" id="PTHR43479:SF11">
    <property type="entry name" value="ACREF_ENVCD OPERON REPRESSOR-RELATED"/>
    <property type="match status" value="1"/>
</dbReference>
<comment type="caution">
    <text evidence="4">The sequence shown here is derived from an EMBL/GenBank/DDBJ whole genome shotgun (WGS) entry which is preliminary data.</text>
</comment>
<dbReference type="InterPro" id="IPR001647">
    <property type="entry name" value="HTH_TetR"/>
</dbReference>
<dbReference type="RefSeq" id="WP_016959214.1">
    <property type="nucleotide sequence ID" value="NZ_AJWN02000094.1"/>
</dbReference>
<dbReference type="EMBL" id="AJWN02000094">
    <property type="protein sequence ID" value="OEE58381.1"/>
    <property type="molecule type" value="Genomic_DNA"/>
</dbReference>
<dbReference type="Pfam" id="PF00440">
    <property type="entry name" value="TetR_N"/>
    <property type="match status" value="1"/>
</dbReference>
<dbReference type="SUPFAM" id="SSF46689">
    <property type="entry name" value="Homeodomain-like"/>
    <property type="match status" value="1"/>
</dbReference>
<dbReference type="PROSITE" id="PS50977">
    <property type="entry name" value="HTH_TETR_2"/>
    <property type="match status" value="1"/>
</dbReference>
<dbReference type="Proteomes" id="UP000095039">
    <property type="component" value="Unassembled WGS sequence"/>
</dbReference>
<evidence type="ECO:0000313" key="4">
    <source>
        <dbReference type="EMBL" id="OEE58381.1"/>
    </source>
</evidence>
<dbReference type="InterPro" id="IPR009057">
    <property type="entry name" value="Homeodomain-like_sf"/>
</dbReference>
<keyword evidence="1 2" id="KW-0238">DNA-binding</keyword>
<evidence type="ECO:0000256" key="2">
    <source>
        <dbReference type="PROSITE-ProRule" id="PRU00335"/>
    </source>
</evidence>
<dbReference type="PANTHER" id="PTHR43479">
    <property type="entry name" value="ACREF/ENVCD OPERON REPRESSOR-RELATED"/>
    <property type="match status" value="1"/>
</dbReference>
<feature type="DNA-binding region" description="H-T-H motif" evidence="2">
    <location>
        <begin position="24"/>
        <end position="43"/>
    </location>
</feature>
<feature type="domain" description="HTH tetR-type" evidence="3">
    <location>
        <begin position="1"/>
        <end position="61"/>
    </location>
</feature>
<protein>
    <submittedName>
        <fullName evidence="4">TetR family transcriptional regulator</fullName>
    </submittedName>
</protein>
<dbReference type="Gene3D" id="1.10.357.10">
    <property type="entry name" value="Tetracycline Repressor, domain 2"/>
    <property type="match status" value="1"/>
</dbReference>
<dbReference type="InterPro" id="IPR050624">
    <property type="entry name" value="HTH-type_Tx_Regulator"/>
</dbReference>
<organism evidence="4 5">
    <name type="scientific">Enterovibrio norvegicus FF-454</name>
    <dbReference type="NCBI Taxonomy" id="1185651"/>
    <lineage>
        <taxon>Bacteria</taxon>
        <taxon>Pseudomonadati</taxon>
        <taxon>Pseudomonadota</taxon>
        <taxon>Gammaproteobacteria</taxon>
        <taxon>Vibrionales</taxon>
        <taxon>Vibrionaceae</taxon>
        <taxon>Enterovibrio</taxon>
    </lineage>
</organism>
<evidence type="ECO:0000256" key="1">
    <source>
        <dbReference type="ARBA" id="ARBA00023125"/>
    </source>
</evidence>
<evidence type="ECO:0000313" key="5">
    <source>
        <dbReference type="Proteomes" id="UP000095039"/>
    </source>
</evidence>